<dbReference type="Pfam" id="PF07331">
    <property type="entry name" value="TctB"/>
    <property type="match status" value="1"/>
</dbReference>
<organism evidence="3 4">
    <name type="scientific">Acidaminococcus intestini</name>
    <dbReference type="NCBI Taxonomy" id="187327"/>
    <lineage>
        <taxon>Bacteria</taxon>
        <taxon>Bacillati</taxon>
        <taxon>Bacillota</taxon>
        <taxon>Negativicutes</taxon>
        <taxon>Acidaminococcales</taxon>
        <taxon>Acidaminococcaceae</taxon>
        <taxon>Acidaminococcus</taxon>
    </lineage>
</organism>
<evidence type="ECO:0000256" key="1">
    <source>
        <dbReference type="SAM" id="Phobius"/>
    </source>
</evidence>
<comment type="caution">
    <text evidence="3">The sequence shown here is derived from an EMBL/GenBank/DDBJ whole genome shotgun (WGS) entry which is preliminary data.</text>
</comment>
<keyword evidence="1" id="KW-0472">Membrane</keyword>
<protein>
    <submittedName>
        <fullName evidence="3">Tripartite tricarboxylate transporter TctB family protein</fullName>
    </submittedName>
</protein>
<sequence>MDVRRNNIIISIIFILIGGFLYYEASFIKILMDKDLGSGFFPKVIGISMVIMALLNFCITLLDKRQKKQENRSQDDWKSFILTILCMIIYVAIFDSLGFILSTILYLFSQIIVLSKKENRNLPLFAGIAVLTAFAVYGIFVYLIGMPLPMGILEF</sequence>
<feature type="transmembrane region" description="Helical" evidence="1">
    <location>
        <begin position="7"/>
        <end position="28"/>
    </location>
</feature>
<evidence type="ECO:0000313" key="4">
    <source>
        <dbReference type="Proteomes" id="UP000754226"/>
    </source>
</evidence>
<evidence type="ECO:0000259" key="2">
    <source>
        <dbReference type="Pfam" id="PF07331"/>
    </source>
</evidence>
<reference evidence="3" key="1">
    <citation type="submission" date="2021-02" db="EMBL/GenBank/DDBJ databases">
        <title>Infant gut strain persistence is associated with maternal origin, phylogeny, and functional potential including surface adhesion and iron acquisition.</title>
        <authorList>
            <person name="Lou Y.C."/>
        </authorList>
    </citation>
    <scope>NUCLEOTIDE SEQUENCE</scope>
    <source>
        <strain evidence="3">L3_106_000M1_dasL3_106_000M1_concoct_15</strain>
    </source>
</reference>
<proteinExistence type="predicted"/>
<dbReference type="EMBL" id="JAGZCZ010000013">
    <property type="protein sequence ID" value="MBS5520486.1"/>
    <property type="molecule type" value="Genomic_DNA"/>
</dbReference>
<dbReference type="Proteomes" id="UP000754226">
    <property type="component" value="Unassembled WGS sequence"/>
</dbReference>
<feature type="transmembrane region" description="Helical" evidence="1">
    <location>
        <begin position="40"/>
        <end position="59"/>
    </location>
</feature>
<dbReference type="InterPro" id="IPR009936">
    <property type="entry name" value="DUF1468"/>
</dbReference>
<name>A0A943EI62_9FIRM</name>
<feature type="domain" description="DUF1468" evidence="2">
    <location>
        <begin position="9"/>
        <end position="149"/>
    </location>
</feature>
<accession>A0A943EI62</accession>
<keyword evidence="1" id="KW-1133">Transmembrane helix</keyword>
<dbReference type="RefSeq" id="WP_302014455.1">
    <property type="nucleotide sequence ID" value="NZ_CATWGP010000057.1"/>
</dbReference>
<evidence type="ECO:0000313" key="3">
    <source>
        <dbReference type="EMBL" id="MBS5520486.1"/>
    </source>
</evidence>
<feature type="transmembrane region" description="Helical" evidence="1">
    <location>
        <begin position="124"/>
        <end position="145"/>
    </location>
</feature>
<keyword evidence="1" id="KW-0812">Transmembrane</keyword>
<gene>
    <name evidence="3" type="ORF">KHX13_09305</name>
</gene>
<feature type="transmembrane region" description="Helical" evidence="1">
    <location>
        <begin position="80"/>
        <end position="112"/>
    </location>
</feature>
<dbReference type="AlphaFoldDB" id="A0A943EI62"/>